<keyword evidence="2" id="KW-1185">Reference proteome</keyword>
<evidence type="ECO:0000313" key="1">
    <source>
        <dbReference type="EnsemblPlants" id="AET4Gv20276800.6"/>
    </source>
</evidence>
<protein>
    <submittedName>
        <fullName evidence="1">Uncharacterized protein</fullName>
    </submittedName>
</protein>
<organism evidence="1 2">
    <name type="scientific">Aegilops tauschii subsp. strangulata</name>
    <name type="common">Goatgrass</name>
    <dbReference type="NCBI Taxonomy" id="200361"/>
    <lineage>
        <taxon>Eukaryota</taxon>
        <taxon>Viridiplantae</taxon>
        <taxon>Streptophyta</taxon>
        <taxon>Embryophyta</taxon>
        <taxon>Tracheophyta</taxon>
        <taxon>Spermatophyta</taxon>
        <taxon>Magnoliopsida</taxon>
        <taxon>Liliopsida</taxon>
        <taxon>Poales</taxon>
        <taxon>Poaceae</taxon>
        <taxon>BOP clade</taxon>
        <taxon>Pooideae</taxon>
        <taxon>Triticodae</taxon>
        <taxon>Triticeae</taxon>
        <taxon>Triticinae</taxon>
        <taxon>Aegilops</taxon>
    </lineage>
</organism>
<reference evidence="2" key="2">
    <citation type="journal article" date="2017" name="Nat. Plants">
        <title>The Aegilops tauschii genome reveals multiple impacts of transposons.</title>
        <authorList>
            <person name="Zhao G."/>
            <person name="Zou C."/>
            <person name="Li K."/>
            <person name="Wang K."/>
            <person name="Li T."/>
            <person name="Gao L."/>
            <person name="Zhang X."/>
            <person name="Wang H."/>
            <person name="Yang Z."/>
            <person name="Liu X."/>
            <person name="Jiang W."/>
            <person name="Mao L."/>
            <person name="Kong X."/>
            <person name="Jiao Y."/>
            <person name="Jia J."/>
        </authorList>
    </citation>
    <scope>NUCLEOTIDE SEQUENCE [LARGE SCALE GENOMIC DNA]</scope>
    <source>
        <strain evidence="2">cv. AL8/78</strain>
    </source>
</reference>
<evidence type="ECO:0000313" key="2">
    <source>
        <dbReference type="Proteomes" id="UP000015105"/>
    </source>
</evidence>
<reference evidence="2" key="1">
    <citation type="journal article" date="2014" name="Science">
        <title>Ancient hybridizations among the ancestral genomes of bread wheat.</title>
        <authorList>
            <consortium name="International Wheat Genome Sequencing Consortium,"/>
            <person name="Marcussen T."/>
            <person name="Sandve S.R."/>
            <person name="Heier L."/>
            <person name="Spannagl M."/>
            <person name="Pfeifer M."/>
            <person name="Jakobsen K.S."/>
            <person name="Wulff B.B."/>
            <person name="Steuernagel B."/>
            <person name="Mayer K.F."/>
            <person name="Olsen O.A."/>
        </authorList>
    </citation>
    <scope>NUCLEOTIDE SEQUENCE [LARGE SCALE GENOMIC DNA]</scope>
    <source>
        <strain evidence="2">cv. AL8/78</strain>
    </source>
</reference>
<sequence length="164" mass="18563">MSLANALCQRTGSGMDRILTLQGSMGELLSPRLAEAAQHAFCQGRSAGKLYRQDMSSAALARCQCKPRGNRGHSKEERGVRRHLRTLQDRRHTCKRGCKWFRIKVLCNQGRIAKQASINNRNGNSECISYYSALLPSHRARVAFDLFVYSSPIFHIRVMSHDRT</sequence>
<name>A0A453HR31_AEGTS</name>
<reference evidence="1" key="4">
    <citation type="submission" date="2019-03" db="UniProtKB">
        <authorList>
            <consortium name="EnsemblPlants"/>
        </authorList>
    </citation>
    <scope>IDENTIFICATION</scope>
</reference>
<dbReference type="AlphaFoldDB" id="A0A453HR31"/>
<dbReference type="Gramene" id="AET4Gv20276800.6">
    <property type="protein sequence ID" value="AET4Gv20276800.6"/>
    <property type="gene ID" value="AET4Gv20276800"/>
</dbReference>
<proteinExistence type="predicted"/>
<reference evidence="1" key="5">
    <citation type="journal article" date="2021" name="G3 (Bethesda)">
        <title>Aegilops tauschii genome assembly Aet v5.0 features greater sequence contiguity and improved annotation.</title>
        <authorList>
            <person name="Wang L."/>
            <person name="Zhu T."/>
            <person name="Rodriguez J.C."/>
            <person name="Deal K.R."/>
            <person name="Dubcovsky J."/>
            <person name="McGuire P.E."/>
            <person name="Lux T."/>
            <person name="Spannagl M."/>
            <person name="Mayer K.F.X."/>
            <person name="Baldrich P."/>
            <person name="Meyers B.C."/>
            <person name="Huo N."/>
            <person name="Gu Y.Q."/>
            <person name="Zhou H."/>
            <person name="Devos K.M."/>
            <person name="Bennetzen J.L."/>
            <person name="Unver T."/>
            <person name="Budak H."/>
            <person name="Gulick P.J."/>
            <person name="Galiba G."/>
            <person name="Kalapos B."/>
            <person name="Nelson D.R."/>
            <person name="Li P."/>
            <person name="You F.M."/>
            <person name="Luo M.C."/>
            <person name="Dvorak J."/>
        </authorList>
    </citation>
    <scope>NUCLEOTIDE SEQUENCE [LARGE SCALE GENOMIC DNA]</scope>
    <source>
        <strain evidence="1">cv. AL8/78</strain>
    </source>
</reference>
<accession>A0A453HR31</accession>
<reference evidence="1" key="3">
    <citation type="journal article" date="2017" name="Nature">
        <title>Genome sequence of the progenitor of the wheat D genome Aegilops tauschii.</title>
        <authorList>
            <person name="Luo M.C."/>
            <person name="Gu Y.Q."/>
            <person name="Puiu D."/>
            <person name="Wang H."/>
            <person name="Twardziok S.O."/>
            <person name="Deal K.R."/>
            <person name="Huo N."/>
            <person name="Zhu T."/>
            <person name="Wang L."/>
            <person name="Wang Y."/>
            <person name="McGuire P.E."/>
            <person name="Liu S."/>
            <person name="Long H."/>
            <person name="Ramasamy R.K."/>
            <person name="Rodriguez J.C."/>
            <person name="Van S.L."/>
            <person name="Yuan L."/>
            <person name="Wang Z."/>
            <person name="Xia Z."/>
            <person name="Xiao L."/>
            <person name="Anderson O.D."/>
            <person name="Ouyang S."/>
            <person name="Liang Y."/>
            <person name="Zimin A.V."/>
            <person name="Pertea G."/>
            <person name="Qi P."/>
            <person name="Bennetzen J.L."/>
            <person name="Dai X."/>
            <person name="Dawson M.W."/>
            <person name="Muller H.G."/>
            <person name="Kugler K."/>
            <person name="Rivarola-Duarte L."/>
            <person name="Spannagl M."/>
            <person name="Mayer K.F.X."/>
            <person name="Lu F.H."/>
            <person name="Bevan M.W."/>
            <person name="Leroy P."/>
            <person name="Li P."/>
            <person name="You F.M."/>
            <person name="Sun Q."/>
            <person name="Liu Z."/>
            <person name="Lyons E."/>
            <person name="Wicker T."/>
            <person name="Salzberg S.L."/>
            <person name="Devos K.M."/>
            <person name="Dvorak J."/>
        </authorList>
    </citation>
    <scope>NUCLEOTIDE SEQUENCE [LARGE SCALE GENOMIC DNA]</scope>
    <source>
        <strain evidence="1">cv. AL8/78</strain>
    </source>
</reference>
<dbReference type="EnsemblPlants" id="AET4Gv20276800.6">
    <property type="protein sequence ID" value="AET4Gv20276800.6"/>
    <property type="gene ID" value="AET4Gv20276800"/>
</dbReference>
<dbReference type="Proteomes" id="UP000015105">
    <property type="component" value="Chromosome 4D"/>
</dbReference>